<evidence type="ECO:0000313" key="4">
    <source>
        <dbReference type="Proteomes" id="UP000198816"/>
    </source>
</evidence>
<gene>
    <name evidence="3" type="ORF">SAMN05421783_101127</name>
</gene>
<dbReference type="RefSeq" id="WP_175534428.1">
    <property type="nucleotide sequence ID" value="NZ_FNNZ01000001.1"/>
</dbReference>
<feature type="region of interest" description="Disordered" evidence="1">
    <location>
        <begin position="1"/>
        <end position="39"/>
    </location>
</feature>
<proteinExistence type="predicted"/>
<dbReference type="EMBL" id="FNNZ01000001">
    <property type="protein sequence ID" value="SDW02475.1"/>
    <property type="molecule type" value="Genomic_DNA"/>
</dbReference>
<feature type="domain" description="CNP1-like uncharacterised" evidence="2">
    <location>
        <begin position="26"/>
        <end position="159"/>
    </location>
</feature>
<name>A0A1H2Q5U7_THIRO</name>
<dbReference type="STRING" id="1058.SAMN05421783_101127"/>
<reference evidence="4" key="1">
    <citation type="submission" date="2016-10" db="EMBL/GenBank/DDBJ databases">
        <authorList>
            <person name="Varghese N."/>
            <person name="Submissions S."/>
        </authorList>
    </citation>
    <scope>NUCLEOTIDE SEQUENCE [LARGE SCALE GENOMIC DNA]</scope>
    <source>
        <strain evidence="4">DSM 217</strain>
    </source>
</reference>
<evidence type="ECO:0000313" key="3">
    <source>
        <dbReference type="EMBL" id="SDW02475.1"/>
    </source>
</evidence>
<dbReference type="Proteomes" id="UP000198816">
    <property type="component" value="Unassembled WGS sequence"/>
</dbReference>
<protein>
    <submittedName>
        <fullName evidence="3">CNP1-like family protein</fullName>
    </submittedName>
</protein>
<sequence>MSVSAAENAFVNDAEPPVPSSVRPGTPWQESDTALPPWPQDADLVELVPDGPDAGLRYFIDTRNLQVGADDVVRYTLVAEGSNGTRNLSVEGIRCTPRGAYKTYAYGAGNRFAPVEAEEWLGISADGGERWRHDLWRFHFCIPQAFAPRPKIDMVRSLKGRISPRQNMGFLPD</sequence>
<evidence type="ECO:0000259" key="2">
    <source>
        <dbReference type="Pfam" id="PF08750"/>
    </source>
</evidence>
<accession>A0A1H2Q5U7</accession>
<dbReference type="Pfam" id="PF08750">
    <property type="entry name" value="CNP1"/>
    <property type="match status" value="1"/>
</dbReference>
<dbReference type="InterPro" id="IPR014861">
    <property type="entry name" value="CNP1-like_dom"/>
</dbReference>
<dbReference type="AlphaFoldDB" id="A0A1H2Q5U7"/>
<evidence type="ECO:0000256" key="1">
    <source>
        <dbReference type="SAM" id="MobiDB-lite"/>
    </source>
</evidence>
<organism evidence="3 4">
    <name type="scientific">Thiocapsa roseopersicina</name>
    <dbReference type="NCBI Taxonomy" id="1058"/>
    <lineage>
        <taxon>Bacteria</taxon>
        <taxon>Pseudomonadati</taxon>
        <taxon>Pseudomonadota</taxon>
        <taxon>Gammaproteobacteria</taxon>
        <taxon>Chromatiales</taxon>
        <taxon>Chromatiaceae</taxon>
        <taxon>Thiocapsa</taxon>
    </lineage>
</organism>
<keyword evidence="4" id="KW-1185">Reference proteome</keyword>